<dbReference type="GO" id="GO:0000049">
    <property type="term" value="F:tRNA binding"/>
    <property type="evidence" value="ECO:0007669"/>
    <property type="project" value="TreeGrafter"/>
</dbReference>
<dbReference type="EC" id="6.1.1.6" evidence="9"/>
<dbReference type="InterPro" id="IPR004365">
    <property type="entry name" value="NA-bd_OB_tRNA"/>
</dbReference>
<dbReference type="PANTHER" id="PTHR42918">
    <property type="entry name" value="LYSYL-TRNA SYNTHETASE"/>
    <property type="match status" value="1"/>
</dbReference>
<keyword evidence="4 9" id="KW-0547">Nucleotide-binding</keyword>
<dbReference type="GO" id="GO:0004824">
    <property type="term" value="F:lysine-tRNA ligase activity"/>
    <property type="evidence" value="ECO:0007669"/>
    <property type="project" value="UniProtKB-UniRule"/>
</dbReference>
<dbReference type="GO" id="GO:0006430">
    <property type="term" value="P:lysyl-tRNA aminoacylation"/>
    <property type="evidence" value="ECO:0007669"/>
    <property type="project" value="UniProtKB-UniRule"/>
</dbReference>
<dbReference type="PRINTS" id="PR00982">
    <property type="entry name" value="TRNASYNTHLYS"/>
</dbReference>
<dbReference type="InterPro" id="IPR045864">
    <property type="entry name" value="aa-tRNA-synth_II/BPL/LPL"/>
</dbReference>
<comment type="subcellular location">
    <subcellularLocation>
        <location evidence="9">Cytoplasm</location>
    </subcellularLocation>
</comment>
<keyword evidence="3 9" id="KW-0479">Metal-binding</keyword>
<comment type="cofactor">
    <cofactor evidence="9 10">
        <name>Mg(2+)</name>
        <dbReference type="ChEBI" id="CHEBI:18420"/>
    </cofactor>
    <text evidence="9 10">Binds 3 Mg(2+) ions per subunit.</text>
</comment>
<dbReference type="CDD" id="cd00775">
    <property type="entry name" value="LysRS_core"/>
    <property type="match status" value="1"/>
</dbReference>
<evidence type="ECO:0000259" key="11">
    <source>
        <dbReference type="PROSITE" id="PS50862"/>
    </source>
</evidence>
<dbReference type="GO" id="GO:0005829">
    <property type="term" value="C:cytosol"/>
    <property type="evidence" value="ECO:0007669"/>
    <property type="project" value="TreeGrafter"/>
</dbReference>
<dbReference type="Gene3D" id="3.30.930.10">
    <property type="entry name" value="Bira Bifunctional Protein, Domain 2"/>
    <property type="match status" value="1"/>
</dbReference>
<evidence type="ECO:0000256" key="2">
    <source>
        <dbReference type="ARBA" id="ARBA00022598"/>
    </source>
</evidence>
<dbReference type="HAMAP" id="MF_00252">
    <property type="entry name" value="Lys_tRNA_synth_class2"/>
    <property type="match status" value="1"/>
</dbReference>
<dbReference type="SUPFAM" id="SSF55681">
    <property type="entry name" value="Class II aaRS and biotin synthetases"/>
    <property type="match status" value="1"/>
</dbReference>
<evidence type="ECO:0000256" key="5">
    <source>
        <dbReference type="ARBA" id="ARBA00022840"/>
    </source>
</evidence>
<evidence type="ECO:0000256" key="6">
    <source>
        <dbReference type="ARBA" id="ARBA00022917"/>
    </source>
</evidence>
<dbReference type="InterPro" id="IPR006195">
    <property type="entry name" value="aa-tRNA-synth_II"/>
</dbReference>
<protein>
    <recommendedName>
        <fullName evidence="9">Lysine--tRNA ligase</fullName>
        <ecNumber evidence="9">6.1.1.6</ecNumber>
    </recommendedName>
    <alternativeName>
        <fullName evidence="9">Lysyl-tRNA synthetase</fullName>
        <shortName evidence="9">LysRS</shortName>
    </alternativeName>
</protein>
<dbReference type="Pfam" id="PF00152">
    <property type="entry name" value="tRNA-synt_2"/>
    <property type="match status" value="1"/>
</dbReference>
<organism evidence="12">
    <name type="scientific">Acidobacterium capsulatum</name>
    <dbReference type="NCBI Taxonomy" id="33075"/>
    <lineage>
        <taxon>Bacteria</taxon>
        <taxon>Pseudomonadati</taxon>
        <taxon>Acidobacteriota</taxon>
        <taxon>Terriglobia</taxon>
        <taxon>Terriglobales</taxon>
        <taxon>Acidobacteriaceae</taxon>
        <taxon>Acidobacterium</taxon>
    </lineage>
</organism>
<reference evidence="12" key="1">
    <citation type="journal article" date="2020" name="mSystems">
        <title>Genome- and Community-Level Interaction Insights into Carbon Utilization and Element Cycling Functions of Hydrothermarchaeota in Hydrothermal Sediment.</title>
        <authorList>
            <person name="Zhou Z."/>
            <person name="Liu Y."/>
            <person name="Xu W."/>
            <person name="Pan J."/>
            <person name="Luo Z.H."/>
            <person name="Li M."/>
        </authorList>
    </citation>
    <scope>NUCLEOTIDE SEQUENCE [LARGE SCALE GENOMIC DNA]</scope>
    <source>
        <strain evidence="12">SpSt-855</strain>
    </source>
</reference>
<comment type="caution">
    <text evidence="12">The sequence shown here is derived from an EMBL/GenBank/DDBJ whole genome shotgun (WGS) entry which is preliminary data.</text>
</comment>
<dbReference type="GO" id="GO:0005524">
    <property type="term" value="F:ATP binding"/>
    <property type="evidence" value="ECO:0007669"/>
    <property type="project" value="UniProtKB-UniRule"/>
</dbReference>
<evidence type="ECO:0000256" key="4">
    <source>
        <dbReference type="ARBA" id="ARBA00022741"/>
    </source>
</evidence>
<dbReference type="InterPro" id="IPR002313">
    <property type="entry name" value="Lys-tRNA-ligase_II"/>
</dbReference>
<dbReference type="Gene3D" id="2.40.50.140">
    <property type="entry name" value="Nucleic acid-binding proteins"/>
    <property type="match status" value="1"/>
</dbReference>
<dbReference type="PANTHER" id="PTHR42918:SF15">
    <property type="entry name" value="LYSINE--TRNA LIGASE, CHLOROPLASTIC_MITOCHONDRIAL"/>
    <property type="match status" value="1"/>
</dbReference>
<dbReference type="AlphaFoldDB" id="A0A7V4XU48"/>
<accession>A0A7V4XU48</accession>
<dbReference type="InterPro" id="IPR044136">
    <property type="entry name" value="Lys-tRNA-ligase_II_N"/>
</dbReference>
<comment type="catalytic activity">
    <reaction evidence="8 9 10">
        <text>tRNA(Lys) + L-lysine + ATP = L-lysyl-tRNA(Lys) + AMP + diphosphate</text>
        <dbReference type="Rhea" id="RHEA:20792"/>
        <dbReference type="Rhea" id="RHEA-COMP:9696"/>
        <dbReference type="Rhea" id="RHEA-COMP:9697"/>
        <dbReference type="ChEBI" id="CHEBI:30616"/>
        <dbReference type="ChEBI" id="CHEBI:32551"/>
        <dbReference type="ChEBI" id="CHEBI:33019"/>
        <dbReference type="ChEBI" id="CHEBI:78442"/>
        <dbReference type="ChEBI" id="CHEBI:78529"/>
        <dbReference type="ChEBI" id="CHEBI:456215"/>
        <dbReference type="EC" id="6.1.1.6"/>
    </reaction>
</comment>
<dbReference type="InterPro" id="IPR012340">
    <property type="entry name" value="NA-bd_OB-fold"/>
</dbReference>
<evidence type="ECO:0000256" key="9">
    <source>
        <dbReference type="HAMAP-Rule" id="MF_00252"/>
    </source>
</evidence>
<feature type="binding site" evidence="9">
    <location>
        <position position="471"/>
    </location>
    <ligand>
        <name>Mg(2+)</name>
        <dbReference type="ChEBI" id="CHEBI:18420"/>
        <label>2</label>
    </ligand>
</feature>
<dbReference type="GO" id="GO:0000287">
    <property type="term" value="F:magnesium ion binding"/>
    <property type="evidence" value="ECO:0007669"/>
    <property type="project" value="UniProtKB-UniRule"/>
</dbReference>
<dbReference type="CDD" id="cd04322">
    <property type="entry name" value="LysRS_N"/>
    <property type="match status" value="1"/>
</dbReference>
<keyword evidence="6 9" id="KW-0648">Protein biosynthesis</keyword>
<evidence type="ECO:0000256" key="10">
    <source>
        <dbReference type="RuleBase" id="RU000336"/>
    </source>
</evidence>
<dbReference type="NCBIfam" id="TIGR00499">
    <property type="entry name" value="lysS_bact"/>
    <property type="match status" value="1"/>
</dbReference>
<keyword evidence="9 10" id="KW-0460">Magnesium</keyword>
<dbReference type="InterPro" id="IPR004364">
    <property type="entry name" value="Aa-tRNA-synt_II"/>
</dbReference>
<keyword evidence="7 9" id="KW-0030">Aminoacyl-tRNA synthetase</keyword>
<sequence>MFESDFERNLFTLRQEKLKQIEALGQAAYPNSFAATHTVPEIWAKYREASGEQLEAERVPVAIAGRMMANRPAGKVGFAHLQQGGERLQLYIRKDAVGDAAFDVYKLLDLGDHIGVTGYLFRTRTGELSVHVETLTFLAKAMLALPDKYHGLEDVELRYRQRYVDLFMNPEVREVFVKRAKVLAATRKFFDSRGYTEVETPMMQPIAGGAAARPFITHHNALDIDLYLRIAPELYLKRLVVGGLDRVYEINRNFRNEGISTQHNPEFTMLEFYQAYANYHDLMKLTEEFITFVAQEVNGTTVTEFPIPKGPRAGEVVEIDLAKWRRFTMREAIIEFWPEELRLKPSIDTFDTRDSFQQFASELTRWFRAYNTVEFETARRLAHSESFASQQLFAEPARIICLVIETFEIRLSQGAPVGKLIAELFELVAEEHLIQPTIIYDFPLAVSPLSKQKPDEPEWVERFEFYIGGFELGNAFSELNDPSEQQRRFEMQLAERERGDDEAHQMDADYVRALGYGLPPTGGEGIGIDRLTMILTGSRSIRDVILFPLLRPQAREAEKAAEE</sequence>
<dbReference type="Pfam" id="PF01336">
    <property type="entry name" value="tRNA_anti-codon"/>
    <property type="match status" value="1"/>
</dbReference>
<feature type="domain" description="Aminoacyl-transfer RNA synthetases class-II family profile" evidence="11">
    <location>
        <begin position="179"/>
        <end position="552"/>
    </location>
</feature>
<dbReference type="FunFam" id="2.40.50.140:FF:000024">
    <property type="entry name" value="Lysine--tRNA ligase"/>
    <property type="match status" value="1"/>
</dbReference>
<evidence type="ECO:0000256" key="3">
    <source>
        <dbReference type="ARBA" id="ARBA00022723"/>
    </source>
</evidence>
<dbReference type="InterPro" id="IPR018149">
    <property type="entry name" value="Lys-tRNA-synth_II_C"/>
</dbReference>
<name>A0A7V4XU48_9BACT</name>
<keyword evidence="9" id="KW-0963">Cytoplasm</keyword>
<keyword evidence="5 9" id="KW-0067">ATP-binding</keyword>
<proteinExistence type="inferred from homology"/>
<comment type="similarity">
    <text evidence="1 9">Belongs to the class-II aminoacyl-tRNA synthetase family.</text>
</comment>
<evidence type="ECO:0000313" key="12">
    <source>
        <dbReference type="EMBL" id="HGY95182.1"/>
    </source>
</evidence>
<evidence type="ECO:0000256" key="8">
    <source>
        <dbReference type="ARBA" id="ARBA00048573"/>
    </source>
</evidence>
<comment type="subunit">
    <text evidence="9">Homodimer.</text>
</comment>
<evidence type="ECO:0000256" key="7">
    <source>
        <dbReference type="ARBA" id="ARBA00023146"/>
    </source>
</evidence>
<evidence type="ECO:0000256" key="1">
    <source>
        <dbReference type="ARBA" id="ARBA00008226"/>
    </source>
</evidence>
<feature type="binding site" evidence="9">
    <location>
        <position position="471"/>
    </location>
    <ligand>
        <name>Mg(2+)</name>
        <dbReference type="ChEBI" id="CHEBI:18420"/>
        <label>1</label>
    </ligand>
</feature>
<dbReference type="EMBL" id="DTKL01000067">
    <property type="protein sequence ID" value="HGY95182.1"/>
    <property type="molecule type" value="Genomic_DNA"/>
</dbReference>
<feature type="binding site" evidence="9">
    <location>
        <position position="464"/>
    </location>
    <ligand>
        <name>Mg(2+)</name>
        <dbReference type="ChEBI" id="CHEBI:18420"/>
        <label>1</label>
    </ligand>
</feature>
<dbReference type="PROSITE" id="PS50862">
    <property type="entry name" value="AA_TRNA_LIGASE_II"/>
    <property type="match status" value="1"/>
</dbReference>
<dbReference type="SUPFAM" id="SSF50249">
    <property type="entry name" value="Nucleic acid-binding proteins"/>
    <property type="match status" value="1"/>
</dbReference>
<gene>
    <name evidence="9 12" type="primary">lysS</name>
    <name evidence="12" type="ORF">ENW50_10945</name>
</gene>
<keyword evidence="2 9" id="KW-0436">Ligase</keyword>